<reference evidence="7 8" key="1">
    <citation type="journal article" date="2019" name="Nat. Ecol. Evol.">
        <title>Megaphylogeny resolves global patterns of mushroom evolution.</title>
        <authorList>
            <person name="Varga T."/>
            <person name="Krizsan K."/>
            <person name="Foldi C."/>
            <person name="Dima B."/>
            <person name="Sanchez-Garcia M."/>
            <person name="Sanchez-Ramirez S."/>
            <person name="Szollosi G.J."/>
            <person name="Szarkandi J.G."/>
            <person name="Papp V."/>
            <person name="Albert L."/>
            <person name="Andreopoulos W."/>
            <person name="Angelini C."/>
            <person name="Antonin V."/>
            <person name="Barry K.W."/>
            <person name="Bougher N.L."/>
            <person name="Buchanan P."/>
            <person name="Buyck B."/>
            <person name="Bense V."/>
            <person name="Catcheside P."/>
            <person name="Chovatia M."/>
            <person name="Cooper J."/>
            <person name="Damon W."/>
            <person name="Desjardin D."/>
            <person name="Finy P."/>
            <person name="Geml J."/>
            <person name="Haridas S."/>
            <person name="Hughes K."/>
            <person name="Justo A."/>
            <person name="Karasinski D."/>
            <person name="Kautmanova I."/>
            <person name="Kiss B."/>
            <person name="Kocsube S."/>
            <person name="Kotiranta H."/>
            <person name="LaButti K.M."/>
            <person name="Lechner B.E."/>
            <person name="Liimatainen K."/>
            <person name="Lipzen A."/>
            <person name="Lukacs Z."/>
            <person name="Mihaltcheva S."/>
            <person name="Morgado L.N."/>
            <person name="Niskanen T."/>
            <person name="Noordeloos M.E."/>
            <person name="Ohm R.A."/>
            <person name="Ortiz-Santana B."/>
            <person name="Ovrebo C."/>
            <person name="Racz N."/>
            <person name="Riley R."/>
            <person name="Savchenko A."/>
            <person name="Shiryaev A."/>
            <person name="Soop K."/>
            <person name="Spirin V."/>
            <person name="Szebenyi C."/>
            <person name="Tomsovsky M."/>
            <person name="Tulloss R.E."/>
            <person name="Uehling J."/>
            <person name="Grigoriev I.V."/>
            <person name="Vagvolgyi C."/>
            <person name="Papp T."/>
            <person name="Martin F.M."/>
            <person name="Miettinen O."/>
            <person name="Hibbett D.S."/>
            <person name="Nagy L.G."/>
        </authorList>
    </citation>
    <scope>NUCLEOTIDE SEQUENCE [LARGE SCALE GENOMIC DNA]</scope>
    <source>
        <strain evidence="7 8">CBS 309.79</strain>
    </source>
</reference>
<evidence type="ECO:0000256" key="5">
    <source>
        <dbReference type="SAM" id="MobiDB-lite"/>
    </source>
</evidence>
<dbReference type="GO" id="GO:0033554">
    <property type="term" value="P:cellular response to stress"/>
    <property type="evidence" value="ECO:0007669"/>
    <property type="project" value="TreeGrafter"/>
</dbReference>
<feature type="region of interest" description="Disordered" evidence="5">
    <location>
        <begin position="222"/>
        <end position="262"/>
    </location>
</feature>
<dbReference type="PANTHER" id="PTHR10681">
    <property type="entry name" value="THIOREDOXIN PEROXIDASE"/>
    <property type="match status" value="1"/>
</dbReference>
<evidence type="ECO:0000256" key="3">
    <source>
        <dbReference type="PIRNR" id="PIRNR000239"/>
    </source>
</evidence>
<proteinExistence type="inferred from homology"/>
<dbReference type="Proteomes" id="UP000305067">
    <property type="component" value="Unassembled WGS sequence"/>
</dbReference>
<dbReference type="AlphaFoldDB" id="A0A5C3QDZ5"/>
<comment type="function">
    <text evidence="3">Thiol-specific peroxidase that catalyzes the reduction of hydrogen peroxide and organic hydroperoxides to water and alcohols, respectively.</text>
</comment>
<dbReference type="InterPro" id="IPR000866">
    <property type="entry name" value="AhpC/TSA"/>
</dbReference>
<dbReference type="Pfam" id="PF00578">
    <property type="entry name" value="AhpC-TSA"/>
    <property type="match status" value="1"/>
</dbReference>
<feature type="active site" description="Cysteine sulfenic acid (-SOH) intermediate; for peroxidase activity" evidence="4">
    <location>
        <position position="48"/>
    </location>
</feature>
<keyword evidence="2 3" id="KW-0560">Oxidoreductase</keyword>
<dbReference type="InterPro" id="IPR024706">
    <property type="entry name" value="Peroxiredoxin_AhpC-typ"/>
</dbReference>
<dbReference type="GO" id="GO:0008379">
    <property type="term" value="F:thioredoxin peroxidase activity"/>
    <property type="evidence" value="ECO:0007669"/>
    <property type="project" value="TreeGrafter"/>
</dbReference>
<name>A0A5C3QDZ5_9AGAR</name>
<keyword evidence="3" id="KW-0676">Redox-active center</keyword>
<dbReference type="PANTHER" id="PTHR10681:SF128">
    <property type="entry name" value="THIOREDOXIN-DEPENDENT PEROXIDE REDUCTASE, MITOCHONDRIAL"/>
    <property type="match status" value="1"/>
</dbReference>
<keyword evidence="8" id="KW-1185">Reference proteome</keyword>
<dbReference type="PROSITE" id="PS51352">
    <property type="entry name" value="THIOREDOXIN_2"/>
    <property type="match status" value="1"/>
</dbReference>
<keyword evidence="3" id="KW-0049">Antioxidant</keyword>
<feature type="compositionally biased region" description="Low complexity" evidence="5">
    <location>
        <begin position="224"/>
        <end position="245"/>
    </location>
</feature>
<dbReference type="CDD" id="cd03015">
    <property type="entry name" value="PRX_Typ2cys"/>
    <property type="match status" value="1"/>
</dbReference>
<dbReference type="EMBL" id="ML178840">
    <property type="protein sequence ID" value="TFK98388.1"/>
    <property type="molecule type" value="Genomic_DNA"/>
</dbReference>
<evidence type="ECO:0000313" key="8">
    <source>
        <dbReference type="Proteomes" id="UP000305067"/>
    </source>
</evidence>
<gene>
    <name evidence="7" type="ORF">BDV98DRAFT_585013</name>
</gene>
<dbReference type="Pfam" id="PF10417">
    <property type="entry name" value="1-cysPrx_C"/>
    <property type="match status" value="1"/>
</dbReference>
<evidence type="ECO:0000259" key="6">
    <source>
        <dbReference type="PROSITE" id="PS51352"/>
    </source>
</evidence>
<accession>A0A5C3QDZ5</accession>
<dbReference type="InterPro" id="IPR013766">
    <property type="entry name" value="Thioredoxin_domain"/>
</dbReference>
<organism evidence="7 8">
    <name type="scientific">Pterulicium gracile</name>
    <dbReference type="NCBI Taxonomy" id="1884261"/>
    <lineage>
        <taxon>Eukaryota</taxon>
        <taxon>Fungi</taxon>
        <taxon>Dikarya</taxon>
        <taxon>Basidiomycota</taxon>
        <taxon>Agaricomycotina</taxon>
        <taxon>Agaricomycetes</taxon>
        <taxon>Agaricomycetidae</taxon>
        <taxon>Agaricales</taxon>
        <taxon>Pleurotineae</taxon>
        <taxon>Pterulaceae</taxon>
        <taxon>Pterulicium</taxon>
    </lineage>
</organism>
<dbReference type="GO" id="GO:0042744">
    <property type="term" value="P:hydrogen peroxide catabolic process"/>
    <property type="evidence" value="ECO:0007669"/>
    <property type="project" value="TreeGrafter"/>
</dbReference>
<evidence type="ECO:0000256" key="2">
    <source>
        <dbReference type="ARBA" id="ARBA00023002"/>
    </source>
</evidence>
<dbReference type="InterPro" id="IPR036249">
    <property type="entry name" value="Thioredoxin-like_sf"/>
</dbReference>
<feature type="domain" description="Thioredoxin" evidence="6">
    <location>
        <begin position="3"/>
        <end position="170"/>
    </location>
</feature>
<dbReference type="GO" id="GO:0005829">
    <property type="term" value="C:cytosol"/>
    <property type="evidence" value="ECO:0007669"/>
    <property type="project" value="TreeGrafter"/>
</dbReference>
<dbReference type="GO" id="GO:0006979">
    <property type="term" value="P:response to oxidative stress"/>
    <property type="evidence" value="ECO:0007669"/>
    <property type="project" value="TreeGrafter"/>
</dbReference>
<dbReference type="Gene3D" id="3.40.30.10">
    <property type="entry name" value="Glutaredoxin"/>
    <property type="match status" value="2"/>
</dbReference>
<dbReference type="SUPFAM" id="SSF52833">
    <property type="entry name" value="Thioredoxin-like"/>
    <property type="match status" value="1"/>
</dbReference>
<keyword evidence="3" id="KW-0575">Peroxidase</keyword>
<protein>
    <submittedName>
        <fullName evidence="7">Peroxiredoxin</fullName>
    </submittedName>
</protein>
<evidence type="ECO:0000256" key="1">
    <source>
        <dbReference type="ARBA" id="ARBA00009796"/>
    </source>
</evidence>
<dbReference type="InterPro" id="IPR050217">
    <property type="entry name" value="Peroxiredoxin"/>
</dbReference>
<evidence type="ECO:0000313" key="7">
    <source>
        <dbReference type="EMBL" id="TFK98388.1"/>
    </source>
</evidence>
<sequence length="262" mass="28109">MPALVQRPAPAFKSQAVVNGGFEEVELSQYLGKWVVLFFYPMDFTFVCPTEILAFNDALPEFAALDTVVLGISTDSIYTHLAWTTTPRSAGGLGPSPKDPSSSTLKLPLVADKSMSIARSYGVLLEDEGIALRGLFIIDPKGVLRQMTVNDLPVGRSVDETVRLVKAFQFTVSVNVFLSRGGMVVDGMDVQDKYGEVCPANWQEGSKGMKADPKGSKEYFAAANTNSTNGHTNGVNGTSNGTNGHANGMDVDGHAKKRARVD</sequence>
<comment type="similarity">
    <text evidence="1">Belongs to the peroxiredoxin family. AhpC/Prx1 subfamily.</text>
</comment>
<dbReference type="GO" id="GO:0045454">
    <property type="term" value="P:cell redox homeostasis"/>
    <property type="evidence" value="ECO:0007669"/>
    <property type="project" value="TreeGrafter"/>
</dbReference>
<evidence type="ECO:0000256" key="4">
    <source>
        <dbReference type="PIRSR" id="PIRSR000239-1"/>
    </source>
</evidence>
<dbReference type="STRING" id="1884261.A0A5C3QDZ5"/>
<dbReference type="InterPro" id="IPR019479">
    <property type="entry name" value="Peroxiredoxin_C"/>
</dbReference>
<dbReference type="PIRSF" id="PIRSF000239">
    <property type="entry name" value="AHPC"/>
    <property type="match status" value="1"/>
</dbReference>
<dbReference type="OrthoDB" id="185659at2759"/>